<dbReference type="Gene3D" id="2.60.120.260">
    <property type="entry name" value="Galactose-binding domain-like"/>
    <property type="match status" value="1"/>
</dbReference>
<dbReference type="InterPro" id="IPR015882">
    <property type="entry name" value="HEX_bac_N"/>
</dbReference>
<dbReference type="Gene3D" id="3.30.379.10">
    <property type="entry name" value="Chitobiase/beta-hexosaminidase domain 2-like"/>
    <property type="match status" value="1"/>
</dbReference>
<dbReference type="Pfam" id="PF00754">
    <property type="entry name" value="F5_F8_type_C"/>
    <property type="match status" value="1"/>
</dbReference>
<evidence type="ECO:0000256" key="4">
    <source>
        <dbReference type="SAM" id="SignalP"/>
    </source>
</evidence>
<dbReference type="InterPro" id="IPR049019">
    <property type="entry name" value="NagJ-like_helical"/>
</dbReference>
<dbReference type="Proteomes" id="UP001500393">
    <property type="component" value="Unassembled WGS sequence"/>
</dbReference>
<dbReference type="Gene3D" id="3.20.20.80">
    <property type="entry name" value="Glycosidases"/>
    <property type="match status" value="1"/>
</dbReference>
<feature type="chain" id="PRO_5045195070" description="Hyaluronoglucosaminidase" evidence="4">
    <location>
        <begin position="28"/>
        <end position="884"/>
    </location>
</feature>
<dbReference type="Gene3D" id="1.20.58.460">
    <property type="entry name" value="Hyaluronidase post-catalytic domain-like"/>
    <property type="match status" value="1"/>
</dbReference>
<keyword evidence="2 3" id="KW-0326">Glycosidase</keyword>
<dbReference type="InterPro" id="IPR029018">
    <property type="entry name" value="Hex-like_dom2"/>
</dbReference>
<evidence type="ECO:0000313" key="7">
    <source>
        <dbReference type="EMBL" id="GAA1572681.1"/>
    </source>
</evidence>
<dbReference type="InterPro" id="IPR017853">
    <property type="entry name" value="GH"/>
</dbReference>
<dbReference type="PANTHER" id="PTHR13170:SF16">
    <property type="entry name" value="PROTEIN O-GLCNACASE"/>
    <property type="match status" value="1"/>
</dbReference>
<evidence type="ECO:0000259" key="5">
    <source>
        <dbReference type="PROSITE" id="PS50022"/>
    </source>
</evidence>
<evidence type="ECO:0000256" key="3">
    <source>
        <dbReference type="PROSITE-ProRule" id="PRU01353"/>
    </source>
</evidence>
<dbReference type="InterPro" id="IPR000421">
    <property type="entry name" value="FA58C"/>
</dbReference>
<dbReference type="Pfam" id="PF07555">
    <property type="entry name" value="NAGidase"/>
    <property type="match status" value="1"/>
</dbReference>
<dbReference type="SUPFAM" id="SSF49785">
    <property type="entry name" value="Galactose-binding domain-like"/>
    <property type="match status" value="1"/>
</dbReference>
<dbReference type="EMBL" id="BAAAOS010000018">
    <property type="protein sequence ID" value="GAA1572681.1"/>
    <property type="molecule type" value="Genomic_DNA"/>
</dbReference>
<comment type="similarity">
    <text evidence="3">Belongs to the glycosyl hydrolase 84 family.</text>
</comment>
<dbReference type="Pfam" id="PF02838">
    <property type="entry name" value="Glyco_hydro_20b"/>
    <property type="match status" value="1"/>
</dbReference>
<dbReference type="SUPFAM" id="SSF51445">
    <property type="entry name" value="(Trans)glycosidases"/>
    <property type="match status" value="1"/>
</dbReference>
<dbReference type="PROSITE" id="PS52009">
    <property type="entry name" value="GH84"/>
    <property type="match status" value="1"/>
</dbReference>
<reference evidence="8" key="1">
    <citation type="journal article" date="2019" name="Int. J. Syst. Evol. Microbiol.">
        <title>The Global Catalogue of Microorganisms (GCM) 10K type strain sequencing project: providing services to taxonomists for standard genome sequencing and annotation.</title>
        <authorList>
            <consortium name="The Broad Institute Genomics Platform"/>
            <consortium name="The Broad Institute Genome Sequencing Center for Infectious Disease"/>
            <person name="Wu L."/>
            <person name="Ma J."/>
        </authorList>
    </citation>
    <scope>NUCLEOTIDE SEQUENCE [LARGE SCALE GENOMIC DNA]</scope>
    <source>
        <strain evidence="8">JCM 14969</strain>
    </source>
</reference>
<keyword evidence="1 3" id="KW-0378">Hydrolase</keyword>
<evidence type="ECO:0000259" key="6">
    <source>
        <dbReference type="PROSITE" id="PS52009"/>
    </source>
</evidence>
<dbReference type="RefSeq" id="WP_344213650.1">
    <property type="nucleotide sequence ID" value="NZ_BAAAOS010000018.1"/>
</dbReference>
<accession>A0ABP4P9E3</accession>
<feature type="domain" description="F5/8 type C" evidence="5">
    <location>
        <begin position="617"/>
        <end position="764"/>
    </location>
</feature>
<dbReference type="Pfam" id="PF21774">
    <property type="entry name" value="NagJ_C"/>
    <property type="match status" value="1"/>
</dbReference>
<feature type="domain" description="GH84" evidence="6">
    <location>
        <begin position="170"/>
        <end position="450"/>
    </location>
</feature>
<dbReference type="PROSITE" id="PS50022">
    <property type="entry name" value="FA58C_3"/>
    <property type="match status" value="1"/>
</dbReference>
<evidence type="ECO:0008006" key="9">
    <source>
        <dbReference type="Google" id="ProtNLM"/>
    </source>
</evidence>
<evidence type="ECO:0000256" key="1">
    <source>
        <dbReference type="ARBA" id="ARBA00022801"/>
    </source>
</evidence>
<keyword evidence="8" id="KW-1185">Reference proteome</keyword>
<keyword evidence="4" id="KW-0732">Signal</keyword>
<protein>
    <recommendedName>
        <fullName evidence="9">Hyaluronoglucosaminidase</fullName>
    </recommendedName>
</protein>
<feature type="active site" description="Proton donor" evidence="3">
    <location>
        <position position="285"/>
    </location>
</feature>
<dbReference type="InterPro" id="IPR051822">
    <property type="entry name" value="Glycosyl_Hydrolase_84"/>
</dbReference>
<name>A0ABP4P9E3_9ACTN</name>
<evidence type="ECO:0000256" key="2">
    <source>
        <dbReference type="ARBA" id="ARBA00023295"/>
    </source>
</evidence>
<dbReference type="PANTHER" id="PTHR13170">
    <property type="entry name" value="O-GLCNACASE"/>
    <property type="match status" value="1"/>
</dbReference>
<organism evidence="7 8">
    <name type="scientific">Kribbella sancticallisti</name>
    <dbReference type="NCBI Taxonomy" id="460087"/>
    <lineage>
        <taxon>Bacteria</taxon>
        <taxon>Bacillati</taxon>
        <taxon>Actinomycetota</taxon>
        <taxon>Actinomycetes</taxon>
        <taxon>Propionibacteriales</taxon>
        <taxon>Kribbellaceae</taxon>
        <taxon>Kribbella</taxon>
    </lineage>
</organism>
<evidence type="ECO:0000313" key="8">
    <source>
        <dbReference type="Proteomes" id="UP001500393"/>
    </source>
</evidence>
<feature type="signal peptide" evidence="4">
    <location>
        <begin position="1"/>
        <end position="27"/>
    </location>
</feature>
<comment type="caution">
    <text evidence="7">The sequence shown here is derived from an EMBL/GenBank/DDBJ whole genome shotgun (WGS) entry which is preliminary data.</text>
</comment>
<dbReference type="SUPFAM" id="SSF140657">
    <property type="entry name" value="Hyaluronidase post-catalytic domain-like"/>
    <property type="match status" value="1"/>
</dbReference>
<dbReference type="SUPFAM" id="SSF55545">
    <property type="entry name" value="beta-N-acetylhexosaminidase-like domain"/>
    <property type="match status" value="1"/>
</dbReference>
<sequence>MPRPGLSLIAVLAVAAQSLAFTTPAAAADAPPISPEPQQTTVRTDGFELGKTVGLVRGAQTDPDAERVVRATLTQAGVSTVQTTDGGDPKTPVTIWLGGDNPTLQQLNVQPSTGLPAEGYVLAIGQNSRKHVVLDGVDTDGTYYAARTLAQVVRGNRVPGLEIRDWPTMRYRGSIEGFYGTPWSHADRLDHLDYLGDHRMNTYEYAPKDDPYHRERWRDAYPADKLAELGELVARAGRNKVDFTFALSPGLSICYTSDNDYQALIAKFEALYALGARAFNIPLDDIDYNSWHCPADVTKYGSGGGAAGRAQSDLLNRVQREWVANKPGVAPLQMVPTEYYNVSETPYKKALREQLDAAVVVHWTGIGVIPRTITTAQAAQAKAVFGHDILIWDNYPVNDYLAGRLPLADYSGREPGIAEHVAGVISNPMNQAAVSKVALYSFAELGWNPARYDEQASWHRALAERAGGDRRTTEALEVFADLNTYDTTLHPESAPRLAAETAEFWQSWKGGDQLAAIEALKPSVRAIESAPAQLRAGVVDPAFAAEAKAWLDATELWGQALQRSLRLLEAVAEGDGRAAWSHRQEIDKLVSRAKAIRDVRAPHSSTYPRIGEGVVDVFLTEAGRVHDQWMGLEARRTASTSLPTYADNVPARMVDGDESTFFWSNGAPGTGDEIRVDLGAVREIGDIALLMGKTGSPNDFLHSGALEWSADGETWTELTRATTAEVRVTAPEGTRARYVRYRALAANPSYWLVVREFAVQVTDGSELVLTASGTPAGSLAQAVDGNPSTAYAAAAAPVAGDALTVTASAPVTVDRVTVLQRDGAAASGRLEIKTAAGWEAVGAVHGIYTALPLAGKEIEAVRVLWAPGAVAPQVAEVILHRAGG</sequence>
<proteinExistence type="inferred from homology"/>
<dbReference type="InterPro" id="IPR008979">
    <property type="entry name" value="Galactose-bd-like_sf"/>
</dbReference>
<gene>
    <name evidence="7" type="ORF">GCM10009789_27790</name>
</gene>
<dbReference type="InterPro" id="IPR011496">
    <property type="entry name" value="O-GlcNAcase_cat"/>
</dbReference>